<proteinExistence type="predicted"/>
<gene>
    <name evidence="1" type="ORF">SDC9_121563</name>
</gene>
<accession>A0A645CCC1</accession>
<organism evidence="1">
    <name type="scientific">bioreactor metagenome</name>
    <dbReference type="NCBI Taxonomy" id="1076179"/>
    <lineage>
        <taxon>unclassified sequences</taxon>
        <taxon>metagenomes</taxon>
        <taxon>ecological metagenomes</taxon>
    </lineage>
</organism>
<evidence type="ECO:0000313" key="1">
    <source>
        <dbReference type="EMBL" id="MPM74575.1"/>
    </source>
</evidence>
<sequence length="152" mass="16623">MAQIPGNFNVRTVQKKRLLCERLEFSTGRESTSAAVILSLGGTEKRGDTVSILSGSDRSRAIAQASVSTINLFLGQSVQVSLTDCKRFPLGEKNIIVVDMLLNDKGMTQHLLGACFEGDDPNLAAVLATLDAVNRRILTLEFRTNDRENELK</sequence>
<comment type="caution">
    <text evidence="1">The sequence shown here is derived from an EMBL/GenBank/DDBJ whole genome shotgun (WGS) entry which is preliminary data.</text>
</comment>
<dbReference type="AlphaFoldDB" id="A0A645CCC1"/>
<reference evidence="1" key="1">
    <citation type="submission" date="2019-08" db="EMBL/GenBank/DDBJ databases">
        <authorList>
            <person name="Kucharzyk K."/>
            <person name="Murdoch R.W."/>
            <person name="Higgins S."/>
            <person name="Loffler F."/>
        </authorList>
    </citation>
    <scope>NUCLEOTIDE SEQUENCE</scope>
</reference>
<name>A0A645CCC1_9ZZZZ</name>
<dbReference type="EMBL" id="VSSQ01026056">
    <property type="protein sequence ID" value="MPM74575.1"/>
    <property type="molecule type" value="Genomic_DNA"/>
</dbReference>
<protein>
    <submittedName>
        <fullName evidence="1">Uncharacterized protein</fullName>
    </submittedName>
</protein>